<evidence type="ECO:0000256" key="4">
    <source>
        <dbReference type="ARBA" id="ARBA00022631"/>
    </source>
</evidence>
<dbReference type="InterPro" id="IPR002034">
    <property type="entry name" value="AIPM/Hcit_synth_CS"/>
</dbReference>
<comment type="caution">
    <text evidence="9">The sequence shown here is derived from an EMBL/GenBank/DDBJ whole genome shotgun (WGS) entry which is preliminary data.</text>
</comment>
<protein>
    <recommendedName>
        <fullName evidence="2">2-isopropylmalate synthase</fullName>
        <ecNumber evidence="2">2.3.3.13</ecNumber>
    </recommendedName>
</protein>
<dbReference type="Gene3D" id="3.20.20.70">
    <property type="entry name" value="Aldolase class I"/>
    <property type="match status" value="1"/>
</dbReference>
<evidence type="ECO:0000256" key="5">
    <source>
        <dbReference type="ARBA" id="ARBA00022679"/>
    </source>
</evidence>
<proteinExistence type="predicted"/>
<dbReference type="AlphaFoldDB" id="A0A4R5KEK4"/>
<keyword evidence="10" id="KW-1185">Reference proteome</keyword>
<dbReference type="EMBL" id="SMRU01000022">
    <property type="protein sequence ID" value="TDF92647.1"/>
    <property type="molecule type" value="Genomic_DNA"/>
</dbReference>
<name>A0A4R5KEK4_9MICC</name>
<dbReference type="InterPro" id="IPR018020">
    <property type="entry name" value="OHCU_decarboxylase"/>
</dbReference>
<dbReference type="Pfam" id="PF09349">
    <property type="entry name" value="OHCU_decarbox"/>
    <property type="match status" value="1"/>
</dbReference>
<dbReference type="GO" id="GO:0009098">
    <property type="term" value="P:L-leucine biosynthetic process"/>
    <property type="evidence" value="ECO:0007669"/>
    <property type="project" value="TreeGrafter"/>
</dbReference>
<comment type="pathway">
    <text evidence="1">Amino-acid biosynthesis; L-leucine biosynthesis; L-leucine from 3-methyl-2-oxobutanoate: step 1/4.</text>
</comment>
<keyword evidence="4" id="KW-0659">Purine metabolism</keyword>
<dbReference type="InterPro" id="IPR036778">
    <property type="entry name" value="OHCU_decarboxylase_sf"/>
</dbReference>
<dbReference type="PANTHER" id="PTHR10277:SF9">
    <property type="entry name" value="2-ISOPROPYLMALATE SYNTHASE 1, CHLOROPLASTIC-RELATED"/>
    <property type="match status" value="1"/>
</dbReference>
<dbReference type="SUPFAM" id="SSF51569">
    <property type="entry name" value="Aldolase"/>
    <property type="match status" value="1"/>
</dbReference>
<evidence type="ECO:0000256" key="7">
    <source>
        <dbReference type="ARBA" id="ARBA00023304"/>
    </source>
</evidence>
<evidence type="ECO:0000313" key="9">
    <source>
        <dbReference type="EMBL" id="TDF92647.1"/>
    </source>
</evidence>
<keyword evidence="7" id="KW-0100">Branched-chain amino acid biosynthesis</keyword>
<dbReference type="InterPro" id="IPR050073">
    <property type="entry name" value="2-IPM_HCS-like"/>
</dbReference>
<dbReference type="InterPro" id="IPR013785">
    <property type="entry name" value="Aldolase_TIM"/>
</dbReference>
<dbReference type="EC" id="2.3.3.13" evidence="2"/>
<keyword evidence="5" id="KW-0808">Transferase</keyword>
<evidence type="ECO:0000259" key="8">
    <source>
        <dbReference type="PROSITE" id="PS50991"/>
    </source>
</evidence>
<keyword evidence="3" id="KW-0028">Amino-acid biosynthesis</keyword>
<dbReference type="PROSITE" id="PS00816">
    <property type="entry name" value="AIPM_HOMOCIT_SYNTH_2"/>
    <property type="match status" value="1"/>
</dbReference>
<dbReference type="SUPFAM" id="SSF158694">
    <property type="entry name" value="UraD-Like"/>
    <property type="match status" value="1"/>
</dbReference>
<reference evidence="9 10" key="1">
    <citation type="submission" date="2019-03" db="EMBL/GenBank/DDBJ databases">
        <title>Whole genome sequence of Arthrobacter sp JH1-1.</title>
        <authorList>
            <person name="Trinh H.N."/>
        </authorList>
    </citation>
    <scope>NUCLEOTIDE SEQUENCE [LARGE SCALE GENOMIC DNA]</scope>
    <source>
        <strain evidence="9 10">JH1-1</strain>
    </source>
</reference>
<dbReference type="Proteomes" id="UP000295511">
    <property type="component" value="Unassembled WGS sequence"/>
</dbReference>
<evidence type="ECO:0000256" key="1">
    <source>
        <dbReference type="ARBA" id="ARBA00004689"/>
    </source>
</evidence>
<gene>
    <name evidence="9" type="ORF">E1809_17450</name>
</gene>
<sequence length="613" mass="66203">MINPNREYRLEGSHWVSPVNFDDEVTRDFDFPNTLGLIDSTLRKTNYTAGAETTIDGFLRIAQALEDIGIKDESLNLDWWGDDTPNPRELEMVREVLAGGFAFTCNVYADTLLGNGDGPPRIDPRSTVDLLLSIGAKVIAPGIVEASSPESEARQLRQLAEVVEYATSCGLEWTVTLAQAGRRGFDSMMRVANEAVALGAKRIDLMDSTSSLSPEAMRVFIRRFRSRLATEVPLTMHVHDDFGLGTAGAIAAAAAGAGPDVSVNGVSYRCGFPPLEEVATSLEVLYGVDTGIKLSGLQALSDLVCQETGIPNPALKPVTGGYAYLKSTTADVLSSLRDGVRTFPPISGCLHADVVGADIRWVWDRLSTRAMVRQLAANLGLELSGAEVEAVYKALNDAIDAIEEYPRWLTPEQAAALCQETVDSLTSGEPAMSTETTVYGGLEVFNALPETEALTAVASCCPLPEWGAMVVSARPFRSVEEAEDQSGVATRAIPDGVLPDVLNEFPPIAVDRGGESRAANWSRQEEAAIHASASDVKAQLVETGLKFKERFGYTFVIAATGRTSSEVLEAMKERLRAEPGQELGRSRQQLELICRMRIAKLMQQLAPSVQMSL</sequence>
<evidence type="ECO:0000256" key="6">
    <source>
        <dbReference type="ARBA" id="ARBA00023211"/>
    </source>
</evidence>
<dbReference type="OrthoDB" id="7954579at2"/>
<dbReference type="PROSITE" id="PS50991">
    <property type="entry name" value="PYR_CT"/>
    <property type="match status" value="1"/>
</dbReference>
<evidence type="ECO:0000256" key="3">
    <source>
        <dbReference type="ARBA" id="ARBA00022605"/>
    </source>
</evidence>
<evidence type="ECO:0000313" key="10">
    <source>
        <dbReference type="Proteomes" id="UP000295511"/>
    </source>
</evidence>
<evidence type="ECO:0000256" key="2">
    <source>
        <dbReference type="ARBA" id="ARBA00012973"/>
    </source>
</evidence>
<dbReference type="RefSeq" id="WP_133205515.1">
    <property type="nucleotide sequence ID" value="NZ_SMRU01000022.1"/>
</dbReference>
<dbReference type="Gene3D" id="1.10.3330.10">
    <property type="entry name" value="Oxo-4-hydroxy-4-carboxy-5-ureidoimidazoline decarboxylase"/>
    <property type="match status" value="1"/>
</dbReference>
<accession>A0A4R5KEK4</accession>
<organism evidence="9 10">
    <name type="scientific">Arthrobacter terricola</name>
    <dbReference type="NCBI Taxonomy" id="2547396"/>
    <lineage>
        <taxon>Bacteria</taxon>
        <taxon>Bacillati</taxon>
        <taxon>Actinomycetota</taxon>
        <taxon>Actinomycetes</taxon>
        <taxon>Micrococcales</taxon>
        <taxon>Micrococcaceae</taxon>
        <taxon>Arthrobacter</taxon>
    </lineage>
</organism>
<dbReference type="InterPro" id="IPR000891">
    <property type="entry name" value="PYR_CT"/>
</dbReference>
<dbReference type="Pfam" id="PF00682">
    <property type="entry name" value="HMGL-like"/>
    <property type="match status" value="1"/>
</dbReference>
<keyword evidence="6" id="KW-0464">Manganese</keyword>
<feature type="domain" description="Pyruvate carboxyltransferase" evidence="8">
    <location>
        <begin position="35"/>
        <end position="298"/>
    </location>
</feature>
<dbReference type="GO" id="GO:0006144">
    <property type="term" value="P:purine nucleobase metabolic process"/>
    <property type="evidence" value="ECO:0007669"/>
    <property type="project" value="UniProtKB-KW"/>
</dbReference>
<dbReference type="PANTHER" id="PTHR10277">
    <property type="entry name" value="HOMOCITRATE SYNTHASE-RELATED"/>
    <property type="match status" value="1"/>
</dbReference>
<dbReference type="GO" id="GO:0003852">
    <property type="term" value="F:2-isopropylmalate synthase activity"/>
    <property type="evidence" value="ECO:0007669"/>
    <property type="project" value="UniProtKB-EC"/>
</dbReference>